<dbReference type="Proteomes" id="UP000614058">
    <property type="component" value="Unassembled WGS sequence"/>
</dbReference>
<evidence type="ECO:0000313" key="2">
    <source>
        <dbReference type="Proteomes" id="UP000614058"/>
    </source>
</evidence>
<dbReference type="EMBL" id="JAEHNZ010000001">
    <property type="protein sequence ID" value="MBK0395247.1"/>
    <property type="molecule type" value="Genomic_DNA"/>
</dbReference>
<proteinExistence type="predicted"/>
<organism evidence="1 2">
    <name type="scientific">Kingella bonacorsii</name>
    <dbReference type="NCBI Taxonomy" id="2796361"/>
    <lineage>
        <taxon>Bacteria</taxon>
        <taxon>Pseudomonadati</taxon>
        <taxon>Pseudomonadota</taxon>
        <taxon>Betaproteobacteria</taxon>
        <taxon>Neisseriales</taxon>
        <taxon>Neisseriaceae</taxon>
        <taxon>Kingella</taxon>
    </lineage>
</organism>
<evidence type="ECO:0000313" key="1">
    <source>
        <dbReference type="EMBL" id="MBK0395247.1"/>
    </source>
</evidence>
<dbReference type="RefSeq" id="WP_200521142.1">
    <property type="nucleotide sequence ID" value="NZ_JAEHNZ010000001.1"/>
</dbReference>
<protein>
    <submittedName>
        <fullName evidence="1">Uncharacterized protein</fullName>
    </submittedName>
</protein>
<comment type="caution">
    <text evidence="1">The sequence shown here is derived from an EMBL/GenBank/DDBJ whole genome shotgun (WGS) entry which is preliminary data.</text>
</comment>
<name>A0ABS1BQP5_9NEIS</name>
<reference evidence="1 2" key="1">
    <citation type="journal article" date="2021" name="Pathogens">
        <title>Isolation and Characterization of Kingella bonacorsii sp. nov., A Novel Kingella Species Detected in a Stable Periodontitis Subject.</title>
        <authorList>
            <person name="Antezack A."/>
            <person name="Boxberger M."/>
            <person name="Rolland C."/>
            <person name="Monnet-Corti V."/>
            <person name="La Scola B."/>
        </authorList>
    </citation>
    <scope>NUCLEOTIDE SEQUENCE [LARGE SCALE GENOMIC DNA]</scope>
    <source>
        <strain evidence="1 2">Marseille-Q4569</strain>
    </source>
</reference>
<gene>
    <name evidence="1" type="ORF">JDW22_01265</name>
</gene>
<keyword evidence="2" id="KW-1185">Reference proteome</keyword>
<accession>A0ABS1BQP5</accession>
<sequence length="66" mass="7335">MSVSFFQAAVTRCKGSLKSLRGGFKLVVRRLAAYRLPAGLIFVLDFQAASAVCGRQPETEMEWRVI</sequence>